<dbReference type="AlphaFoldDB" id="A0A4Y8DDL0"/>
<evidence type="ECO:0000256" key="1">
    <source>
        <dbReference type="SAM" id="MobiDB-lite"/>
    </source>
</evidence>
<dbReference type="EMBL" id="PHWZ01000031">
    <property type="protein sequence ID" value="TEY81862.1"/>
    <property type="molecule type" value="Genomic_DNA"/>
</dbReference>
<keyword evidence="3" id="KW-1185">Reference proteome</keyword>
<sequence>MDVDENAMGDVEAGKWPAFPLLVMFTNEKVLVEQEREEREKRESEEARKRERREKRGDIRQDVRQEARGERKRGKEEKRKERMSKDTRPTERSQLPKEEGVATFRPYSGFTRADRKKNNQEE</sequence>
<proteinExistence type="predicted"/>
<comment type="caution">
    <text evidence="2">The sequence shown here is derived from an EMBL/GenBank/DDBJ whole genome shotgun (WGS) entry which is preliminary data.</text>
</comment>
<protein>
    <submittedName>
        <fullName evidence="2">Uncharacterized protein</fullName>
    </submittedName>
</protein>
<feature type="compositionally biased region" description="Basic and acidic residues" evidence="1">
    <location>
        <begin position="31"/>
        <end position="100"/>
    </location>
</feature>
<feature type="compositionally biased region" description="Basic and acidic residues" evidence="1">
    <location>
        <begin position="112"/>
        <end position="122"/>
    </location>
</feature>
<name>A0A4Y8DDL0_9HELO</name>
<reference evidence="2 3" key="1">
    <citation type="submission" date="2017-11" db="EMBL/GenBank/DDBJ databases">
        <title>Comparative genomics of Botrytis spp.</title>
        <authorList>
            <person name="Valero-Jimenez C.A."/>
            <person name="Tapia P."/>
            <person name="Veloso J."/>
            <person name="Silva-Moreno E."/>
            <person name="Staats M."/>
            <person name="Valdes J.H."/>
            <person name="Van Kan J.A.L."/>
        </authorList>
    </citation>
    <scope>NUCLEOTIDE SEQUENCE [LARGE SCALE GENOMIC DNA]</scope>
    <source>
        <strain evidence="2 3">MUCL2830</strain>
    </source>
</reference>
<feature type="region of interest" description="Disordered" evidence="1">
    <location>
        <begin position="31"/>
        <end position="122"/>
    </location>
</feature>
<accession>A0A4Y8DDL0</accession>
<organism evidence="2 3">
    <name type="scientific">Botryotinia calthae</name>
    <dbReference type="NCBI Taxonomy" id="38488"/>
    <lineage>
        <taxon>Eukaryota</taxon>
        <taxon>Fungi</taxon>
        <taxon>Dikarya</taxon>
        <taxon>Ascomycota</taxon>
        <taxon>Pezizomycotina</taxon>
        <taxon>Leotiomycetes</taxon>
        <taxon>Helotiales</taxon>
        <taxon>Sclerotiniaceae</taxon>
        <taxon>Botryotinia</taxon>
    </lineage>
</organism>
<evidence type="ECO:0000313" key="2">
    <source>
        <dbReference type="EMBL" id="TEY81862.1"/>
    </source>
</evidence>
<dbReference type="Proteomes" id="UP000297299">
    <property type="component" value="Unassembled WGS sequence"/>
</dbReference>
<gene>
    <name evidence="2" type="ORF">BOTCAL_0031g00540</name>
</gene>
<evidence type="ECO:0000313" key="3">
    <source>
        <dbReference type="Proteomes" id="UP000297299"/>
    </source>
</evidence>